<evidence type="ECO:0000313" key="3">
    <source>
        <dbReference type="Proteomes" id="UP001175211"/>
    </source>
</evidence>
<evidence type="ECO:0000313" key="2">
    <source>
        <dbReference type="EMBL" id="KAK0455549.1"/>
    </source>
</evidence>
<accession>A0AA39K6M8</accession>
<organism evidence="2 3">
    <name type="scientific">Armillaria tabescens</name>
    <name type="common">Ringless honey mushroom</name>
    <name type="synonym">Agaricus tabescens</name>
    <dbReference type="NCBI Taxonomy" id="1929756"/>
    <lineage>
        <taxon>Eukaryota</taxon>
        <taxon>Fungi</taxon>
        <taxon>Dikarya</taxon>
        <taxon>Basidiomycota</taxon>
        <taxon>Agaricomycotina</taxon>
        <taxon>Agaricomycetes</taxon>
        <taxon>Agaricomycetidae</taxon>
        <taxon>Agaricales</taxon>
        <taxon>Marasmiineae</taxon>
        <taxon>Physalacriaceae</taxon>
        <taxon>Desarmillaria</taxon>
    </lineage>
</organism>
<proteinExistence type="predicted"/>
<dbReference type="Proteomes" id="UP001175211">
    <property type="component" value="Unassembled WGS sequence"/>
</dbReference>
<comment type="caution">
    <text evidence="2">The sequence shown here is derived from an EMBL/GenBank/DDBJ whole genome shotgun (WGS) entry which is preliminary data.</text>
</comment>
<evidence type="ECO:0000256" key="1">
    <source>
        <dbReference type="SAM" id="MobiDB-lite"/>
    </source>
</evidence>
<sequence length="180" mass="20951">MARDVICGILPGPSILTFETAVRRFFVPLLATRGMNRFFRERQELGQLCERVASGERDAVDVLDEARRVLRQVVQEAPNSQPQPQSPIRRRHDPAPCRKRHHIHHLHWCNLTTCRRETRRTENLGTLHRRYHLGTTLHPTYSLPPPSTPITLRQCPLPSFHLSQPQFPSHSQTGRFTYWV</sequence>
<protein>
    <submittedName>
        <fullName evidence="2">Uncharacterized protein</fullName>
    </submittedName>
</protein>
<dbReference type="EMBL" id="JAUEPS010000025">
    <property type="protein sequence ID" value="KAK0455549.1"/>
    <property type="molecule type" value="Genomic_DNA"/>
</dbReference>
<name>A0AA39K6M8_ARMTA</name>
<keyword evidence="3" id="KW-1185">Reference proteome</keyword>
<dbReference type="AlphaFoldDB" id="A0AA39K6M8"/>
<reference evidence="2" key="1">
    <citation type="submission" date="2023-06" db="EMBL/GenBank/DDBJ databases">
        <authorList>
            <consortium name="Lawrence Berkeley National Laboratory"/>
            <person name="Ahrendt S."/>
            <person name="Sahu N."/>
            <person name="Indic B."/>
            <person name="Wong-Bajracharya J."/>
            <person name="Merenyi Z."/>
            <person name="Ke H.-M."/>
            <person name="Monk M."/>
            <person name="Kocsube S."/>
            <person name="Drula E."/>
            <person name="Lipzen A."/>
            <person name="Balint B."/>
            <person name="Henrissat B."/>
            <person name="Andreopoulos B."/>
            <person name="Martin F.M."/>
            <person name="Harder C.B."/>
            <person name="Rigling D."/>
            <person name="Ford K.L."/>
            <person name="Foster G.D."/>
            <person name="Pangilinan J."/>
            <person name="Papanicolaou A."/>
            <person name="Barry K."/>
            <person name="LaButti K."/>
            <person name="Viragh M."/>
            <person name="Koriabine M."/>
            <person name="Yan M."/>
            <person name="Riley R."/>
            <person name="Champramary S."/>
            <person name="Plett K.L."/>
            <person name="Tsai I.J."/>
            <person name="Slot J."/>
            <person name="Sipos G."/>
            <person name="Plett J."/>
            <person name="Nagy L.G."/>
            <person name="Grigoriev I.V."/>
        </authorList>
    </citation>
    <scope>NUCLEOTIDE SEQUENCE</scope>
    <source>
        <strain evidence="2">CCBAS 213</strain>
    </source>
</reference>
<gene>
    <name evidence="2" type="ORF">EV420DRAFT_576990</name>
</gene>
<dbReference type="RefSeq" id="XP_060329059.1">
    <property type="nucleotide sequence ID" value="XM_060482650.1"/>
</dbReference>
<feature type="region of interest" description="Disordered" evidence="1">
    <location>
        <begin position="75"/>
        <end position="95"/>
    </location>
</feature>
<dbReference type="GeneID" id="85366198"/>